<dbReference type="InterPro" id="IPR053888">
    <property type="entry name" value="MRM3-like_sub_bind"/>
</dbReference>
<dbReference type="Pfam" id="PF00588">
    <property type="entry name" value="SpoU_methylase"/>
    <property type="match status" value="1"/>
</dbReference>
<dbReference type="PANTHER" id="PTHR43191:SF2">
    <property type="entry name" value="RRNA METHYLTRANSFERASE 3, MITOCHONDRIAL"/>
    <property type="match status" value="1"/>
</dbReference>
<proteinExistence type="inferred from homology"/>
<protein>
    <submittedName>
        <fullName evidence="5">RNA methyltransferase</fullName>
    </submittedName>
</protein>
<dbReference type="PANTHER" id="PTHR43191">
    <property type="entry name" value="RRNA METHYLTRANSFERASE 3"/>
    <property type="match status" value="1"/>
</dbReference>
<dbReference type="SUPFAM" id="SSF75217">
    <property type="entry name" value="alpha/beta knot"/>
    <property type="match status" value="1"/>
</dbReference>
<dbReference type="RefSeq" id="WP_275476051.1">
    <property type="nucleotide sequence ID" value="NZ_CP162940.1"/>
</dbReference>
<reference evidence="5 6" key="1">
    <citation type="journal article" date="2024" name="Int. J. Mol. Sci.">
        <title>Exploration of Alicyclobacillus spp. Genome in Search of Antibiotic Resistance.</title>
        <authorList>
            <person name="Bucka-Kolendo J."/>
            <person name="Kiousi D.E."/>
            <person name="Dekowska A."/>
            <person name="Mikolajczuk-Szczyrba A."/>
            <person name="Karadedos D.M."/>
            <person name="Michael P."/>
            <person name="Galanis A."/>
            <person name="Sokolowska B."/>
        </authorList>
    </citation>
    <scope>NUCLEOTIDE SEQUENCE [LARGE SCALE GENOMIC DNA]</scope>
    <source>
        <strain evidence="5 6">KKP 3000</strain>
    </source>
</reference>
<accession>A0ABV5AID5</accession>
<sequence length="265" mass="29146">MYIESPQNARVRAWSQLKSKKGRSRQGLFLVEGRRLIEELFRSAYEVDALLWNVASDELRDELRSHPKAAGNFFELSPAAFEQVSDTTTPQGVIAVAKLPQAKQERMSRHAVLLDGLQDPGNVGTLLRSAEAFSFSTVCCGTNTVDPFSPKVVRATMGGMFRLQLRTDDSLPFVREWRHQYPDGRVVVTAAEADAPCYDAELSKPTLVVIGSEAFGISDDVRDLADQSVSIPMSADTESLNAAVAGSILLYEAYRQTSQRGDNVS</sequence>
<dbReference type="EMBL" id="JBDXSU010000016">
    <property type="protein sequence ID" value="MFB5192037.1"/>
    <property type="molecule type" value="Genomic_DNA"/>
</dbReference>
<organism evidence="5 6">
    <name type="scientific">Alicyclobacillus fastidiosus</name>
    <dbReference type="NCBI Taxonomy" id="392011"/>
    <lineage>
        <taxon>Bacteria</taxon>
        <taxon>Bacillati</taxon>
        <taxon>Bacillota</taxon>
        <taxon>Bacilli</taxon>
        <taxon>Bacillales</taxon>
        <taxon>Alicyclobacillaceae</taxon>
        <taxon>Alicyclobacillus</taxon>
    </lineage>
</organism>
<evidence type="ECO:0000313" key="5">
    <source>
        <dbReference type="EMBL" id="MFB5192037.1"/>
    </source>
</evidence>
<dbReference type="CDD" id="cd18095">
    <property type="entry name" value="SpoU-like_rRNA-MTase"/>
    <property type="match status" value="1"/>
</dbReference>
<dbReference type="GO" id="GO:0008168">
    <property type="term" value="F:methyltransferase activity"/>
    <property type="evidence" value="ECO:0007669"/>
    <property type="project" value="UniProtKB-KW"/>
</dbReference>
<dbReference type="InterPro" id="IPR013123">
    <property type="entry name" value="SpoU_subst-bd"/>
</dbReference>
<dbReference type="InterPro" id="IPR029064">
    <property type="entry name" value="Ribosomal_eL30-like_sf"/>
</dbReference>
<dbReference type="Pfam" id="PF22435">
    <property type="entry name" value="MRM3-like_sub_bind"/>
    <property type="match status" value="1"/>
</dbReference>
<dbReference type="InterPro" id="IPR029028">
    <property type="entry name" value="Alpha/beta_knot_MTases"/>
</dbReference>
<evidence type="ECO:0000256" key="3">
    <source>
        <dbReference type="ARBA" id="ARBA00022679"/>
    </source>
</evidence>
<keyword evidence="6" id="KW-1185">Reference proteome</keyword>
<evidence type="ECO:0000256" key="2">
    <source>
        <dbReference type="ARBA" id="ARBA00022603"/>
    </source>
</evidence>
<name>A0ABV5AID5_9BACL</name>
<dbReference type="InterPro" id="IPR001537">
    <property type="entry name" value="SpoU_MeTrfase"/>
</dbReference>
<evidence type="ECO:0000256" key="1">
    <source>
        <dbReference type="ARBA" id="ARBA00007228"/>
    </source>
</evidence>
<dbReference type="Gene3D" id="3.30.1330.30">
    <property type="match status" value="1"/>
</dbReference>
<comment type="caution">
    <text evidence="5">The sequence shown here is derived from an EMBL/GenBank/DDBJ whole genome shotgun (WGS) entry which is preliminary data.</text>
</comment>
<keyword evidence="2 5" id="KW-0489">Methyltransferase</keyword>
<evidence type="ECO:0000259" key="4">
    <source>
        <dbReference type="SMART" id="SM00967"/>
    </source>
</evidence>
<dbReference type="SUPFAM" id="SSF55315">
    <property type="entry name" value="L30e-like"/>
    <property type="match status" value="1"/>
</dbReference>
<dbReference type="Proteomes" id="UP001579974">
    <property type="component" value="Unassembled WGS sequence"/>
</dbReference>
<dbReference type="SMART" id="SM00967">
    <property type="entry name" value="SpoU_sub_bind"/>
    <property type="match status" value="1"/>
</dbReference>
<keyword evidence="3" id="KW-0808">Transferase</keyword>
<evidence type="ECO:0000313" key="6">
    <source>
        <dbReference type="Proteomes" id="UP001579974"/>
    </source>
</evidence>
<dbReference type="Gene3D" id="3.40.1280.10">
    <property type="match status" value="1"/>
</dbReference>
<dbReference type="GO" id="GO:0032259">
    <property type="term" value="P:methylation"/>
    <property type="evidence" value="ECO:0007669"/>
    <property type="project" value="UniProtKB-KW"/>
</dbReference>
<comment type="similarity">
    <text evidence="1">Belongs to the class IV-like SAM-binding methyltransferase superfamily. RNA methyltransferase TrmH family.</text>
</comment>
<dbReference type="InterPro" id="IPR029026">
    <property type="entry name" value="tRNA_m1G_MTases_N"/>
</dbReference>
<gene>
    <name evidence="5" type="ORF">KKP3000_000830</name>
</gene>
<feature type="domain" description="RNA 2-O ribose methyltransferase substrate binding" evidence="4">
    <location>
        <begin position="30"/>
        <end position="103"/>
    </location>
</feature>
<dbReference type="InterPro" id="IPR051259">
    <property type="entry name" value="rRNA_Methyltransferase"/>
</dbReference>